<dbReference type="Gene3D" id="2.60.40.4070">
    <property type="match status" value="1"/>
</dbReference>
<comment type="caution">
    <text evidence="2">The sequence shown here is derived from an EMBL/GenBank/DDBJ whole genome shotgun (WGS) entry which is preliminary data.</text>
</comment>
<dbReference type="Pfam" id="PF13860">
    <property type="entry name" value="FlgD_ig"/>
    <property type="match status" value="1"/>
</dbReference>
<dbReference type="InterPro" id="IPR025965">
    <property type="entry name" value="FlgD/Vpr_Ig-like"/>
</dbReference>
<dbReference type="EMBL" id="BARU01047743">
    <property type="protein sequence ID" value="GAI01555.1"/>
    <property type="molecule type" value="Genomic_DNA"/>
</dbReference>
<proteinExistence type="predicted"/>
<feature type="domain" description="FlgD/Vpr Ig-like" evidence="1">
    <location>
        <begin position="50"/>
        <end position="95"/>
    </location>
</feature>
<dbReference type="InterPro" id="IPR026444">
    <property type="entry name" value="Secre_tail"/>
</dbReference>
<feature type="non-terminal residue" evidence="2">
    <location>
        <position position="1"/>
    </location>
</feature>
<accession>X1LGR8</accession>
<dbReference type="AlphaFoldDB" id="X1LGR8"/>
<evidence type="ECO:0000313" key="2">
    <source>
        <dbReference type="EMBL" id="GAI01555.1"/>
    </source>
</evidence>
<feature type="non-terminal residue" evidence="2">
    <location>
        <position position="97"/>
    </location>
</feature>
<reference evidence="2" key="1">
    <citation type="journal article" date="2014" name="Front. Microbiol.">
        <title>High frequency of phylogenetically diverse reductive dehalogenase-homologous genes in deep subseafloor sedimentary metagenomes.</title>
        <authorList>
            <person name="Kawai M."/>
            <person name="Futagami T."/>
            <person name="Toyoda A."/>
            <person name="Takaki Y."/>
            <person name="Nishi S."/>
            <person name="Hori S."/>
            <person name="Arai W."/>
            <person name="Tsubouchi T."/>
            <person name="Morono Y."/>
            <person name="Uchiyama I."/>
            <person name="Ito T."/>
            <person name="Fujiyama A."/>
            <person name="Inagaki F."/>
            <person name="Takami H."/>
        </authorList>
    </citation>
    <scope>NUCLEOTIDE SEQUENCE</scope>
    <source>
        <strain evidence="2">Expedition CK06-06</strain>
    </source>
</reference>
<evidence type="ECO:0000259" key="1">
    <source>
        <dbReference type="Pfam" id="PF13860"/>
    </source>
</evidence>
<name>X1LGR8_9ZZZZ</name>
<dbReference type="NCBIfam" id="TIGR04183">
    <property type="entry name" value="Por_Secre_tail"/>
    <property type="match status" value="1"/>
</dbReference>
<gene>
    <name evidence="2" type="ORF">S03H2_71377</name>
</gene>
<organism evidence="2">
    <name type="scientific">marine sediment metagenome</name>
    <dbReference type="NCBI Taxonomy" id="412755"/>
    <lineage>
        <taxon>unclassified sequences</taxon>
        <taxon>metagenomes</taxon>
        <taxon>ecological metagenomes</taxon>
    </lineage>
</organism>
<sequence length="97" mass="10368">APFESGNKGIGGTMTSGEAKTPLIYSLKTALPNPFANNTTICYSIAKPGKVSLRVYGITGRFIKTLENGKKDAGIYNVRWDGCNNNNCKVAAGVYFT</sequence>
<protein>
    <recommendedName>
        <fullName evidence="1">FlgD/Vpr Ig-like domain-containing protein</fullName>
    </recommendedName>
</protein>